<sequence>MSFRSEIEDTECMKQKIDKMKKKLLRRESILKKSTRHASSKCPSEQLSDPIRSTNFTNGQPRKTVATRLESIGSNVYSREHCTRKYKSTNSGACVSFKTNEKKLKDPLSGIQHKNRPPSFRPTSQTSSWMKIKDDEINQNETLVTDTVVIPGSNTPFIHRSLTSRTEPDDREADIADTLNALDFSSEIFAQSPPNRTVQTVTPCGSPVLTKNTRTSLTDPRLVTRKMRALGSSSFKKKNKDLSTSKDIPLVVLDLNNGNNGLELGTLTMPTNKCVHSSLTEPALSTKQSHSPAEGPIVLREEDGDVTVIDYQKDILTVVQTQRLSFWKCTTSGDPDRWLRVGRELQVGQGFLVGALVVSRIVGGGLSWSCFQLWRTQVEVCDNINTVFTLTIHTYYADKNCVIANILELNTIFGKTEYECFLTTKEADMPTLVVSWSTDPSLEESSTDLRAYTLTKDYTSLSTCVQLELVHGKVKTLLSVDGYKVVCGCSESSLYLWCSATGELLNTVTTNLDHAPQVETAWDRVWDVRMEKGLLFLVLEQQGGLCVTVVSLADNKWLSLTRFPISAHTRSKLSSVRIANRYLLAGTDRGCFLWDLKTAHLLGQCEMLSEGHMFVGETHAPLVKTDGTVVVYDLRRWFPLS</sequence>
<dbReference type="EMBL" id="OC317533">
    <property type="protein sequence ID" value="CAD7397553.1"/>
    <property type="molecule type" value="Genomic_DNA"/>
</dbReference>
<accession>A0A7R9CM12</accession>
<name>A0A7R9CM12_TIMCR</name>
<dbReference type="InterPro" id="IPR011047">
    <property type="entry name" value="Quinoprotein_ADH-like_sf"/>
</dbReference>
<feature type="compositionally biased region" description="Polar residues" evidence="1">
    <location>
        <begin position="41"/>
        <end position="61"/>
    </location>
</feature>
<dbReference type="SUPFAM" id="SSF50998">
    <property type="entry name" value="Quinoprotein alcohol dehydrogenase-like"/>
    <property type="match status" value="1"/>
</dbReference>
<gene>
    <name evidence="2" type="ORF">TCEB3V08_LOCUS4140</name>
</gene>
<evidence type="ECO:0000256" key="1">
    <source>
        <dbReference type="SAM" id="MobiDB-lite"/>
    </source>
</evidence>
<dbReference type="InterPro" id="IPR015943">
    <property type="entry name" value="WD40/YVTN_repeat-like_dom_sf"/>
</dbReference>
<proteinExistence type="predicted"/>
<dbReference type="AlphaFoldDB" id="A0A7R9CM12"/>
<dbReference type="Gene3D" id="2.130.10.10">
    <property type="entry name" value="YVTN repeat-like/Quinoprotein amine dehydrogenase"/>
    <property type="match status" value="1"/>
</dbReference>
<organism evidence="2">
    <name type="scientific">Timema cristinae</name>
    <name type="common">Walking stick</name>
    <dbReference type="NCBI Taxonomy" id="61476"/>
    <lineage>
        <taxon>Eukaryota</taxon>
        <taxon>Metazoa</taxon>
        <taxon>Ecdysozoa</taxon>
        <taxon>Arthropoda</taxon>
        <taxon>Hexapoda</taxon>
        <taxon>Insecta</taxon>
        <taxon>Pterygota</taxon>
        <taxon>Neoptera</taxon>
        <taxon>Polyneoptera</taxon>
        <taxon>Phasmatodea</taxon>
        <taxon>Timematodea</taxon>
        <taxon>Timematoidea</taxon>
        <taxon>Timematidae</taxon>
        <taxon>Timema</taxon>
    </lineage>
</organism>
<protein>
    <submittedName>
        <fullName evidence="2">Uncharacterized protein</fullName>
    </submittedName>
</protein>
<feature type="region of interest" description="Disordered" evidence="1">
    <location>
        <begin position="31"/>
        <end position="62"/>
    </location>
</feature>
<reference evidence="2" key="1">
    <citation type="submission" date="2020-11" db="EMBL/GenBank/DDBJ databases">
        <authorList>
            <person name="Tran Van P."/>
        </authorList>
    </citation>
    <scope>NUCLEOTIDE SEQUENCE</scope>
</reference>
<evidence type="ECO:0000313" key="2">
    <source>
        <dbReference type="EMBL" id="CAD7397553.1"/>
    </source>
</evidence>